<dbReference type="Gene3D" id="3.40.630.30">
    <property type="match status" value="1"/>
</dbReference>
<reference evidence="2 3" key="1">
    <citation type="submission" date="2019-08" db="EMBL/GenBank/DDBJ databases">
        <title>Sphingorhabdus soil sp. nov., isolated from arctic soil.</title>
        <authorList>
            <person name="Liu Y."/>
        </authorList>
    </citation>
    <scope>NUCLEOTIDE SEQUENCE [LARGE SCALE GENOMIC DNA]</scope>
    <source>
        <strain evidence="2 3">D-2Q-5-6</strain>
    </source>
</reference>
<evidence type="ECO:0000313" key="2">
    <source>
        <dbReference type="EMBL" id="TXC68912.1"/>
    </source>
</evidence>
<gene>
    <name evidence="2" type="ORF">FSZ31_08110</name>
</gene>
<organism evidence="2 3">
    <name type="scientific">Flavisphingopyxis soli</name>
    <dbReference type="NCBI Taxonomy" id="2601267"/>
    <lineage>
        <taxon>Bacteria</taxon>
        <taxon>Pseudomonadati</taxon>
        <taxon>Pseudomonadota</taxon>
        <taxon>Alphaproteobacteria</taxon>
        <taxon>Sphingomonadales</taxon>
        <taxon>Sphingopyxidaceae</taxon>
        <taxon>Flavisphingopyxis</taxon>
    </lineage>
</organism>
<dbReference type="InterPro" id="IPR016181">
    <property type="entry name" value="Acyl_CoA_acyltransferase"/>
</dbReference>
<dbReference type="InterPro" id="IPR038740">
    <property type="entry name" value="BioF2-like_GNAT_dom"/>
</dbReference>
<sequence>MSLADPASVPSVAPVAEGPALASYLAQHDATTPFHEPRWCRAIEQGCGHGYHLLGATDKSGALVGYLPLTHVRSKLFGDALVSSAFAVGGGILADDAPTADALADAAWGLAHRLGVGSVELRGGAAPGADWARDDATYAGFIGDLAEDDAAQLLAIPRKQRAEVRKSLDGMLTVGSGGDREEGAAHYAVYAESVRNLGTPVFPRKLFSAVLNAFGEDADILTIYEESKPVASVLSLYHRGTVMPYWGGGTAAARSLRANERLYYELMLHARRRGCTRFDFGRSKLGTGAYAYKKNWGFEPTPLTYYARSAEGQGPRSINPLDARYRLQVAAWKKLPLRLANRIGPLIARGLG</sequence>
<dbReference type="NCBIfam" id="TIGR03019">
    <property type="entry name" value="pepcterm_femAB"/>
    <property type="match status" value="1"/>
</dbReference>
<comment type="caution">
    <text evidence="2">The sequence shown here is derived from an EMBL/GenBank/DDBJ whole genome shotgun (WGS) entry which is preliminary data.</text>
</comment>
<dbReference type="InterPro" id="IPR017469">
    <property type="entry name" value="PEP-CTERM_FemAB-rel"/>
</dbReference>
<dbReference type="AlphaFoldDB" id="A0A5C6U7Q1"/>
<proteinExistence type="predicted"/>
<dbReference type="OrthoDB" id="9773932at2"/>
<dbReference type="Proteomes" id="UP000321129">
    <property type="component" value="Unassembled WGS sequence"/>
</dbReference>
<dbReference type="InterPro" id="IPR050644">
    <property type="entry name" value="PG_Glycine_Bridge_Synth"/>
</dbReference>
<protein>
    <submittedName>
        <fullName evidence="2">FemAB family PEP-CTERM system-associated protein</fullName>
    </submittedName>
</protein>
<accession>A0A5C6U7Q1</accession>
<dbReference type="PANTHER" id="PTHR36174">
    <property type="entry name" value="LIPID II:GLYCINE GLYCYLTRANSFERASE"/>
    <property type="match status" value="1"/>
</dbReference>
<evidence type="ECO:0000259" key="1">
    <source>
        <dbReference type="Pfam" id="PF13480"/>
    </source>
</evidence>
<dbReference type="SUPFAM" id="SSF55729">
    <property type="entry name" value="Acyl-CoA N-acyltransferases (Nat)"/>
    <property type="match status" value="1"/>
</dbReference>
<dbReference type="Pfam" id="PF13480">
    <property type="entry name" value="Acetyltransf_6"/>
    <property type="match status" value="1"/>
</dbReference>
<name>A0A5C6U7Q1_9SPHN</name>
<evidence type="ECO:0000313" key="3">
    <source>
        <dbReference type="Proteomes" id="UP000321129"/>
    </source>
</evidence>
<dbReference type="PANTHER" id="PTHR36174:SF1">
    <property type="entry name" value="LIPID II:GLYCINE GLYCYLTRANSFERASE"/>
    <property type="match status" value="1"/>
</dbReference>
<feature type="domain" description="BioF2-like acetyltransferase" evidence="1">
    <location>
        <begin position="158"/>
        <end position="294"/>
    </location>
</feature>
<keyword evidence="3" id="KW-1185">Reference proteome</keyword>
<dbReference type="EMBL" id="VOPY01000002">
    <property type="protein sequence ID" value="TXC68912.1"/>
    <property type="molecule type" value="Genomic_DNA"/>
</dbReference>
<dbReference type="RefSeq" id="WP_147122867.1">
    <property type="nucleotide sequence ID" value="NZ_VOPY01000002.1"/>
</dbReference>